<sequence length="51" mass="5895">MLKVPCSFFLITLKGADMKTTISLDEMKNVRGDSILLFLLWLLVLLQFHLQ</sequence>
<name>A0A3G3IJV5_9GAMM</name>
<evidence type="ECO:0000313" key="2">
    <source>
        <dbReference type="Proteomes" id="UP000278334"/>
    </source>
</evidence>
<evidence type="ECO:0000313" key="1">
    <source>
        <dbReference type="EMBL" id="AYQ56127.1"/>
    </source>
</evidence>
<dbReference type="KEGG" id="bthg:MS2017_0382"/>
<proteinExistence type="predicted"/>
<dbReference type="EMBL" id="CP024634">
    <property type="protein sequence ID" value="AYQ56127.1"/>
    <property type="molecule type" value="Genomic_DNA"/>
</dbReference>
<protein>
    <submittedName>
        <fullName evidence="1">Uncharacterized protein</fullName>
    </submittedName>
</protein>
<dbReference type="Proteomes" id="UP000278334">
    <property type="component" value="Chromosome"/>
</dbReference>
<reference evidence="1 2" key="1">
    <citation type="submission" date="2017-11" db="EMBL/GenBank/DDBJ databases">
        <title>Genome sequence of the bacterial symbiont EPR9N from a vent mussel Bathymodiolus thermophilus.</title>
        <authorList>
            <person name="Won Y.-J."/>
        </authorList>
    </citation>
    <scope>NUCLEOTIDE SEQUENCE [LARGE SCALE GENOMIC DNA]</scope>
    <source>
        <strain evidence="1 2">EPR9N</strain>
    </source>
</reference>
<accession>A0A3G3IJV5</accession>
<gene>
    <name evidence="1" type="ORF">MS2017_0382</name>
</gene>
<organism evidence="1 2">
    <name type="scientific">Bathymodiolus thermophilus thioautotrophic gill symbiont</name>
    <dbReference type="NCBI Taxonomy" id="2360"/>
    <lineage>
        <taxon>Bacteria</taxon>
        <taxon>Pseudomonadati</taxon>
        <taxon>Pseudomonadota</taxon>
        <taxon>Gammaproteobacteria</taxon>
        <taxon>sulfur-oxidizing symbionts</taxon>
    </lineage>
</organism>
<dbReference type="AlphaFoldDB" id="A0A3G3IJV5"/>